<feature type="compositionally biased region" description="Polar residues" evidence="1">
    <location>
        <begin position="1"/>
        <end position="10"/>
    </location>
</feature>
<accession>A0A7T7S1S7</accession>
<feature type="region of interest" description="Disordered" evidence="1">
    <location>
        <begin position="1"/>
        <end position="36"/>
    </location>
</feature>
<evidence type="ECO:0000313" key="5">
    <source>
        <dbReference type="Proteomes" id="UP000595895"/>
    </source>
</evidence>
<keyword evidence="5" id="KW-1185">Reference proteome</keyword>
<dbReference type="RefSeq" id="WP_200275631.1">
    <property type="nucleotide sequence ID" value="NZ_CP066802.1"/>
</dbReference>
<proteinExistence type="predicted"/>
<dbReference type="EMBL" id="CP066802">
    <property type="protein sequence ID" value="QQM67231.1"/>
    <property type="molecule type" value="Genomic_DNA"/>
</dbReference>
<sequence>MTTTPSTQAPGGTGAVAPFPGTESLDPSSVFSGPGYSPPPVRSDPVCVAALVAAVLSPTPLVGLVAAGLGFWGLRRLRNSWATGESMAWTGVVVGLASTVAWAWVWVLIYL</sequence>
<dbReference type="Pfam" id="PF13828">
    <property type="entry name" value="DUF4190"/>
    <property type="match status" value="1"/>
</dbReference>
<keyword evidence="2" id="KW-0812">Transmembrane</keyword>
<evidence type="ECO:0000256" key="1">
    <source>
        <dbReference type="SAM" id="MobiDB-lite"/>
    </source>
</evidence>
<name>A0A7T7S1S7_9ACTO</name>
<reference evidence="4 5" key="1">
    <citation type="submission" date="2020-12" db="EMBL/GenBank/DDBJ databases">
        <authorList>
            <person name="Zhou J."/>
        </authorList>
    </citation>
    <scope>NUCLEOTIDE SEQUENCE [LARGE SCALE GENOMIC DNA]</scope>
    <source>
        <strain evidence="4 5">CCUG 61299</strain>
    </source>
</reference>
<keyword evidence="2" id="KW-1133">Transmembrane helix</keyword>
<evidence type="ECO:0000256" key="2">
    <source>
        <dbReference type="SAM" id="Phobius"/>
    </source>
</evidence>
<feature type="transmembrane region" description="Helical" evidence="2">
    <location>
        <begin position="48"/>
        <end position="74"/>
    </location>
</feature>
<dbReference type="AlphaFoldDB" id="A0A7T7S1S7"/>
<organism evidence="4 5">
    <name type="scientific">Actinomyces weissii</name>
    <dbReference type="NCBI Taxonomy" id="675090"/>
    <lineage>
        <taxon>Bacteria</taxon>
        <taxon>Bacillati</taxon>
        <taxon>Actinomycetota</taxon>
        <taxon>Actinomycetes</taxon>
        <taxon>Actinomycetales</taxon>
        <taxon>Actinomycetaceae</taxon>
        <taxon>Actinomyces</taxon>
    </lineage>
</organism>
<dbReference type="KEGG" id="awe:JG540_09560"/>
<evidence type="ECO:0000259" key="3">
    <source>
        <dbReference type="Pfam" id="PF13828"/>
    </source>
</evidence>
<feature type="domain" description="DUF4190" evidence="3">
    <location>
        <begin position="48"/>
        <end position="103"/>
    </location>
</feature>
<evidence type="ECO:0000313" key="4">
    <source>
        <dbReference type="EMBL" id="QQM67231.1"/>
    </source>
</evidence>
<dbReference type="InterPro" id="IPR025241">
    <property type="entry name" value="DUF4190"/>
</dbReference>
<protein>
    <submittedName>
        <fullName evidence="4">DUF4190 domain-containing protein</fullName>
    </submittedName>
</protein>
<dbReference type="Proteomes" id="UP000595895">
    <property type="component" value="Chromosome"/>
</dbReference>
<gene>
    <name evidence="4" type="ORF">JG540_09560</name>
</gene>
<keyword evidence="2" id="KW-0472">Membrane</keyword>
<feature type="transmembrane region" description="Helical" evidence="2">
    <location>
        <begin position="86"/>
        <end position="109"/>
    </location>
</feature>